<evidence type="ECO:0000259" key="3">
    <source>
        <dbReference type="Pfam" id="PF13439"/>
    </source>
</evidence>
<dbReference type="PANTHER" id="PTHR45947">
    <property type="entry name" value="SULFOQUINOVOSYL TRANSFERASE SQD2"/>
    <property type="match status" value="1"/>
</dbReference>
<sequence length="429" mass="47299">MDASSRGATPGARISEFTASASASVTSEDLPPALQGLRVALVHDWLTGMRGGEKCLEVLCRAFPRATLYTLIHRKGSTSPAIESMAIRTSPLQGVPGVFRYYRHLLPLMPAAAGRWKLKNVDLVVSLSHCVAKSVQAPPGVPHVCYCFTPMRYAWQGREAYLESWSDRPIRRVMARSLLNRLRDWDRDTSKRVSDFVAISETIRDRIAGCYHRDSHVIPPPVDTDFYDPAPDPTPREDFYLIVSALVPYKRVDQAIDACNRSGRRLVIIGAGPERARLEALAGPTVTFLGWQSDQSIRDHYRRCRALIFPGEEDFGIVPVEALACGAPVIALRRGGVAETVDDAFGRLYPEPTADALGAAVDGWEADGRPHDPALARRRAELYSLPVFRRRLLDLLADVASGNGRPSGIPRPHIAAQPAPRSHPRRVHG</sequence>
<dbReference type="SUPFAM" id="SSF53756">
    <property type="entry name" value="UDP-Glycosyltransferase/glycogen phosphorylase"/>
    <property type="match status" value="1"/>
</dbReference>
<dbReference type="PANTHER" id="PTHR45947:SF3">
    <property type="entry name" value="SULFOQUINOVOSYL TRANSFERASE SQD2"/>
    <property type="match status" value="1"/>
</dbReference>
<protein>
    <submittedName>
        <fullName evidence="4">GT4 family glycosyltransferase</fullName>
    </submittedName>
</protein>
<gene>
    <name evidence="4" type="ORF">BSF38_04433</name>
</gene>
<evidence type="ECO:0000256" key="1">
    <source>
        <dbReference type="SAM" id="MobiDB-lite"/>
    </source>
</evidence>
<dbReference type="RefSeq" id="WP_083713245.1">
    <property type="nucleotide sequence ID" value="NZ_CP019082.1"/>
</dbReference>
<evidence type="ECO:0000313" key="5">
    <source>
        <dbReference type="Proteomes" id="UP000186309"/>
    </source>
</evidence>
<accession>A0A1U7CVA1</accession>
<dbReference type="OrthoDB" id="9801609at2"/>
<dbReference type="InterPro" id="IPR001296">
    <property type="entry name" value="Glyco_trans_1"/>
</dbReference>
<dbReference type="InterPro" id="IPR028098">
    <property type="entry name" value="Glyco_trans_4-like_N"/>
</dbReference>
<keyword evidence="4" id="KW-0808">Transferase</keyword>
<evidence type="ECO:0000259" key="2">
    <source>
        <dbReference type="Pfam" id="PF00534"/>
    </source>
</evidence>
<dbReference type="Pfam" id="PF13439">
    <property type="entry name" value="Glyco_transf_4"/>
    <property type="match status" value="1"/>
</dbReference>
<dbReference type="GO" id="GO:0016757">
    <property type="term" value="F:glycosyltransferase activity"/>
    <property type="evidence" value="ECO:0007669"/>
    <property type="project" value="InterPro"/>
</dbReference>
<dbReference type="AlphaFoldDB" id="A0A1U7CVA1"/>
<keyword evidence="5" id="KW-1185">Reference proteome</keyword>
<organism evidence="4 5">
    <name type="scientific">Paludisphaera borealis</name>
    <dbReference type="NCBI Taxonomy" id="1387353"/>
    <lineage>
        <taxon>Bacteria</taxon>
        <taxon>Pseudomonadati</taxon>
        <taxon>Planctomycetota</taxon>
        <taxon>Planctomycetia</taxon>
        <taxon>Isosphaerales</taxon>
        <taxon>Isosphaeraceae</taxon>
        <taxon>Paludisphaera</taxon>
    </lineage>
</organism>
<name>A0A1U7CVA1_9BACT</name>
<dbReference type="Gene3D" id="3.40.50.2000">
    <property type="entry name" value="Glycogen Phosphorylase B"/>
    <property type="match status" value="2"/>
</dbReference>
<evidence type="ECO:0000313" key="4">
    <source>
        <dbReference type="EMBL" id="APW62877.1"/>
    </source>
</evidence>
<reference evidence="5" key="1">
    <citation type="submission" date="2016-12" db="EMBL/GenBank/DDBJ databases">
        <title>Comparative genomics of four Isosphaeraceae planctomycetes: a common pool of plasmids and glycoside hydrolase genes.</title>
        <authorList>
            <person name="Ivanova A."/>
        </authorList>
    </citation>
    <scope>NUCLEOTIDE SEQUENCE [LARGE SCALE GENOMIC DNA]</scope>
    <source>
        <strain evidence="5">PX4</strain>
    </source>
</reference>
<proteinExistence type="predicted"/>
<dbReference type="Pfam" id="PF00534">
    <property type="entry name" value="Glycos_transf_1"/>
    <property type="match status" value="1"/>
</dbReference>
<dbReference type="KEGG" id="pbor:BSF38_04433"/>
<feature type="region of interest" description="Disordered" evidence="1">
    <location>
        <begin position="404"/>
        <end position="429"/>
    </location>
</feature>
<feature type="domain" description="Glycosyltransferase subfamily 4-like N-terminal" evidence="3">
    <location>
        <begin position="51"/>
        <end position="225"/>
    </location>
</feature>
<dbReference type="Proteomes" id="UP000186309">
    <property type="component" value="Chromosome"/>
</dbReference>
<dbReference type="InterPro" id="IPR050194">
    <property type="entry name" value="Glycosyltransferase_grp1"/>
</dbReference>
<feature type="domain" description="Glycosyl transferase family 1" evidence="2">
    <location>
        <begin position="235"/>
        <end position="368"/>
    </location>
</feature>
<dbReference type="STRING" id="1387353.BSF38_04433"/>
<dbReference type="EMBL" id="CP019082">
    <property type="protein sequence ID" value="APW62877.1"/>
    <property type="molecule type" value="Genomic_DNA"/>
</dbReference>